<evidence type="ECO:0000313" key="1">
    <source>
        <dbReference type="EMBL" id="JAH56392.1"/>
    </source>
</evidence>
<proteinExistence type="predicted"/>
<dbReference type="EMBL" id="GBXM01052185">
    <property type="protein sequence ID" value="JAH56392.1"/>
    <property type="molecule type" value="Transcribed_RNA"/>
</dbReference>
<reference evidence="1" key="2">
    <citation type="journal article" date="2015" name="Fish Shellfish Immunol.">
        <title>Early steps in the European eel (Anguilla anguilla)-Vibrio vulnificus interaction in the gills: Role of the RtxA13 toxin.</title>
        <authorList>
            <person name="Callol A."/>
            <person name="Pajuelo D."/>
            <person name="Ebbesson L."/>
            <person name="Teles M."/>
            <person name="MacKenzie S."/>
            <person name="Amaro C."/>
        </authorList>
    </citation>
    <scope>NUCLEOTIDE SEQUENCE</scope>
</reference>
<dbReference type="AlphaFoldDB" id="A0A0E9TSG3"/>
<name>A0A0E9TSG3_ANGAN</name>
<accession>A0A0E9TSG3</accession>
<protein>
    <submittedName>
        <fullName evidence="1">Uncharacterized protein</fullName>
    </submittedName>
</protein>
<organism evidence="1">
    <name type="scientific">Anguilla anguilla</name>
    <name type="common">European freshwater eel</name>
    <name type="synonym">Muraena anguilla</name>
    <dbReference type="NCBI Taxonomy" id="7936"/>
    <lineage>
        <taxon>Eukaryota</taxon>
        <taxon>Metazoa</taxon>
        <taxon>Chordata</taxon>
        <taxon>Craniata</taxon>
        <taxon>Vertebrata</taxon>
        <taxon>Euteleostomi</taxon>
        <taxon>Actinopterygii</taxon>
        <taxon>Neopterygii</taxon>
        <taxon>Teleostei</taxon>
        <taxon>Anguilliformes</taxon>
        <taxon>Anguillidae</taxon>
        <taxon>Anguilla</taxon>
    </lineage>
</organism>
<sequence length="61" mass="7237">MFTLKRTLPVRGPRMLILKRPFFPNVIKCVYMCNFPHAMYFLNYLDLPLCLPCSTWPLSVE</sequence>
<reference evidence="1" key="1">
    <citation type="submission" date="2014-11" db="EMBL/GenBank/DDBJ databases">
        <authorList>
            <person name="Amaro Gonzalez C."/>
        </authorList>
    </citation>
    <scope>NUCLEOTIDE SEQUENCE</scope>
</reference>